<evidence type="ECO:0000256" key="2">
    <source>
        <dbReference type="ARBA" id="ARBA00022553"/>
    </source>
</evidence>
<comment type="caution">
    <text evidence="8">The sequence shown here is derived from an EMBL/GenBank/DDBJ whole genome shotgun (WGS) entry which is preliminary data.</text>
</comment>
<organism evidence="8 9">
    <name type="scientific">Conger conger</name>
    <name type="common">Conger eel</name>
    <name type="synonym">Muraena conger</name>
    <dbReference type="NCBI Taxonomy" id="82655"/>
    <lineage>
        <taxon>Eukaryota</taxon>
        <taxon>Metazoa</taxon>
        <taxon>Chordata</taxon>
        <taxon>Craniata</taxon>
        <taxon>Vertebrata</taxon>
        <taxon>Euteleostomi</taxon>
        <taxon>Actinopterygii</taxon>
        <taxon>Neopterygii</taxon>
        <taxon>Teleostei</taxon>
        <taxon>Anguilliformes</taxon>
        <taxon>Congridae</taxon>
        <taxon>Conger</taxon>
    </lineage>
</organism>
<dbReference type="GO" id="GO:0003779">
    <property type="term" value="F:actin binding"/>
    <property type="evidence" value="ECO:0007669"/>
    <property type="project" value="UniProtKB-KW"/>
</dbReference>
<keyword evidence="9" id="KW-1185">Reference proteome</keyword>
<dbReference type="InterPro" id="IPR057057">
    <property type="entry name" value="Spectrin_SYNE1"/>
</dbReference>
<dbReference type="SUPFAM" id="SSF47576">
    <property type="entry name" value="Calponin-homology domain, CH-domain"/>
    <property type="match status" value="1"/>
</dbReference>
<comment type="subcellular location">
    <subcellularLocation>
        <location evidence="1">Endomembrane system</location>
    </subcellularLocation>
</comment>
<dbReference type="PROSITE" id="PS50021">
    <property type="entry name" value="CH"/>
    <property type="match status" value="2"/>
</dbReference>
<proteinExistence type="predicted"/>
<dbReference type="InterPro" id="IPR036872">
    <property type="entry name" value="CH_dom_sf"/>
</dbReference>
<protein>
    <recommendedName>
        <fullName evidence="7">Calponin-homology (CH) domain-containing protein</fullName>
    </recommendedName>
</protein>
<dbReference type="FunFam" id="1.10.418.10:FF:000057">
    <property type="entry name" value="Calmin"/>
    <property type="match status" value="1"/>
</dbReference>
<accession>A0A9Q1E3F3</accession>
<evidence type="ECO:0000313" key="8">
    <source>
        <dbReference type="EMBL" id="KAJ8288956.1"/>
    </source>
</evidence>
<feature type="domain" description="Calponin-homology (CH)" evidence="7">
    <location>
        <begin position="165"/>
        <end position="271"/>
    </location>
</feature>
<feature type="region of interest" description="Disordered" evidence="6">
    <location>
        <begin position="134"/>
        <end position="159"/>
    </location>
</feature>
<feature type="domain" description="Calponin-homology (CH)" evidence="7">
    <location>
        <begin position="6"/>
        <end position="111"/>
    </location>
</feature>
<keyword evidence="2" id="KW-0597">Phosphoprotein</keyword>
<dbReference type="SMART" id="SM00033">
    <property type="entry name" value="CH"/>
    <property type="match status" value="2"/>
</dbReference>
<dbReference type="PANTHER" id="PTHR14514:SF4">
    <property type="entry name" value="NESPRIN-2"/>
    <property type="match status" value="1"/>
</dbReference>
<keyword evidence="3" id="KW-0677">Repeat</keyword>
<dbReference type="InterPro" id="IPR001589">
    <property type="entry name" value="Actinin_actin-bd_CS"/>
</dbReference>
<name>A0A9Q1E3F3_CONCO</name>
<evidence type="ECO:0000256" key="3">
    <source>
        <dbReference type="ARBA" id="ARBA00022737"/>
    </source>
</evidence>
<dbReference type="EMBL" id="JAFJMO010000001">
    <property type="protein sequence ID" value="KAJ8288956.1"/>
    <property type="molecule type" value="Genomic_DNA"/>
</dbReference>
<evidence type="ECO:0000256" key="4">
    <source>
        <dbReference type="ARBA" id="ARBA00023136"/>
    </source>
</evidence>
<dbReference type="PANTHER" id="PTHR14514">
    <property type="entry name" value="PKA ANCHORING PROTEIN"/>
    <property type="match status" value="1"/>
</dbReference>
<keyword evidence="4" id="KW-0472">Membrane</keyword>
<reference evidence="8" key="1">
    <citation type="journal article" date="2023" name="Science">
        <title>Genome structures resolve the early diversification of teleost fishes.</title>
        <authorList>
            <person name="Parey E."/>
            <person name="Louis A."/>
            <person name="Montfort J."/>
            <person name="Bouchez O."/>
            <person name="Roques C."/>
            <person name="Iampietro C."/>
            <person name="Lluch J."/>
            <person name="Castinel A."/>
            <person name="Donnadieu C."/>
            <person name="Desvignes T."/>
            <person name="Floi Bucao C."/>
            <person name="Jouanno E."/>
            <person name="Wen M."/>
            <person name="Mejri S."/>
            <person name="Dirks R."/>
            <person name="Jansen H."/>
            <person name="Henkel C."/>
            <person name="Chen W.J."/>
            <person name="Zahm M."/>
            <person name="Cabau C."/>
            <person name="Klopp C."/>
            <person name="Thompson A.W."/>
            <person name="Robinson-Rechavi M."/>
            <person name="Braasch I."/>
            <person name="Lecointre G."/>
            <person name="Bobe J."/>
            <person name="Postlethwait J.H."/>
            <person name="Berthelot C."/>
            <person name="Roest Crollius H."/>
            <person name="Guiguen Y."/>
        </authorList>
    </citation>
    <scope>NUCLEOTIDE SEQUENCE</scope>
    <source>
        <tissue evidence="8">Blood</tissue>
    </source>
</reference>
<sequence length="981" mass="111499">MVEQEQIQKRTFTNWINAQLAKRKPPCVVRDLFRDCRDGSLLLDLLEVMSGQRMSRERGRGVFQHRSNIESALSFLRKKSIKLVNINIPDIIDGKPSIILGLIWTIILHFHIEELASGLSFSSRQSSMESLASLDTCSTSSSRSGSARSSPMPRRGSPLHQRFRVSAKKALMLWVREQLHKAGCTLSVKDFKTSWRSGVVFLAVLCGLRPDLVDLSKAENRSNKQNLEEAFRIAEQELRIPRLLEPEDVDVRDPDEKSIMTYVAQFLQYSQEIPASEEDMQTSANQKAREVTCWLAQAYQELIEGWDSTEGESYAERYHVFQTFVVSFNEQRRPVMPLLTAMRRTPQLSEEQRALRAAWDALAEKLREYKTELDLSLPSPLDSVGRWLLRAEGALTDEDKDTQDHARAAEDAREKLELLKTSMEEMGHHLKTYNSFMNVDEYHAILVPTDKMDEIKRRFTSVRVTAKYHGIKLEYQEQRHTALDLLGQLNSRLSSWNRPYCSQEGVRVLLQDWHEAVDKQGLVSLLKAALLKLKIVAAKYTSKSALAADSEKITKQMKDLQGKSARCLEAVPVAKGTMSRVMSAWDSYCDCLSSLQAWLAQESQSYSHRAEVAPECMSKWSSRQAHLNEVGNFLTEVTSPQTSRTLADEMRKVNMHWADFVKRTTFAGASQPSTSPHSPQAVQALCREASQLLKEPVEALSGPLRTYRKRLQFMMKKIKDVDSDALAQFPDCSAETLQKLRHTLPEVVKTLCGAEQVCEELQQSVSSLDGRLAELQHCETEARDLYELLKQAWKYGQNQDPRARMFISRALQLEGQVVTEEQDLQVMVMTAQKNSPLQYLIATAMQDRVRAAVAHSQEAVGMLSSIGARRDRSPTEDQPPSKIFIQSHREEVPQTQTGIKFHTVTQAQVMMTETQSLPETHDMHEPQPKEEPLPQELPQPLGQLEPLFLPRQCLNLSPTLRIQSSLTLRPLSSLYHNPNLM</sequence>
<dbReference type="PROSITE" id="PS00019">
    <property type="entry name" value="ACTININ_1"/>
    <property type="match status" value="1"/>
</dbReference>
<evidence type="ECO:0000256" key="6">
    <source>
        <dbReference type="SAM" id="MobiDB-lite"/>
    </source>
</evidence>
<dbReference type="Pfam" id="PF00307">
    <property type="entry name" value="CH"/>
    <property type="match status" value="2"/>
</dbReference>
<dbReference type="OrthoDB" id="18740at2759"/>
<dbReference type="InterPro" id="IPR001715">
    <property type="entry name" value="CH_dom"/>
</dbReference>
<keyword evidence="5" id="KW-0009">Actin-binding</keyword>
<gene>
    <name evidence="8" type="ORF">COCON_G00016150</name>
</gene>
<dbReference type="Proteomes" id="UP001152803">
    <property type="component" value="Unassembled WGS sequence"/>
</dbReference>
<evidence type="ECO:0000256" key="5">
    <source>
        <dbReference type="ARBA" id="ARBA00023203"/>
    </source>
</evidence>
<feature type="compositionally biased region" description="Low complexity" evidence="6">
    <location>
        <begin position="134"/>
        <end position="156"/>
    </location>
</feature>
<dbReference type="Gene3D" id="1.10.418.10">
    <property type="entry name" value="Calponin-like domain"/>
    <property type="match status" value="2"/>
</dbReference>
<dbReference type="Pfam" id="PF25034">
    <property type="entry name" value="Spectrin_SYNE1"/>
    <property type="match status" value="1"/>
</dbReference>
<dbReference type="AlphaFoldDB" id="A0A9Q1E3F3"/>
<evidence type="ECO:0000259" key="7">
    <source>
        <dbReference type="PROSITE" id="PS50021"/>
    </source>
</evidence>
<evidence type="ECO:0000256" key="1">
    <source>
        <dbReference type="ARBA" id="ARBA00004308"/>
    </source>
</evidence>
<evidence type="ECO:0000313" key="9">
    <source>
        <dbReference type="Proteomes" id="UP001152803"/>
    </source>
</evidence>